<evidence type="ECO:0000256" key="1">
    <source>
        <dbReference type="SAM" id="Phobius"/>
    </source>
</evidence>
<organism evidence="2 3">
    <name type="scientific">Actinopolyspora saharensis</name>
    <dbReference type="NCBI Taxonomy" id="995062"/>
    <lineage>
        <taxon>Bacteria</taxon>
        <taxon>Bacillati</taxon>
        <taxon>Actinomycetota</taxon>
        <taxon>Actinomycetes</taxon>
        <taxon>Actinopolysporales</taxon>
        <taxon>Actinopolysporaceae</taxon>
        <taxon>Actinopolyspora</taxon>
    </lineage>
</organism>
<feature type="transmembrane region" description="Helical" evidence="1">
    <location>
        <begin position="62"/>
        <end position="86"/>
    </location>
</feature>
<sequence length="176" mass="18706">MRGDGGNAPASPPRSVWLARWLWIAAAVVGFARSVIQMSDRRALVEELRTLNPELAQHEVDAAVNGGIMFSLLLVLAVAALYVLIGNKMARGRNWARVVILVITGMLVVSTAFTLITTGSGTPTASVEGVPGMALGPLSLAFGVVIALLDAAVFVLLLLRPESRRFFAEVKRSGAR</sequence>
<dbReference type="AlphaFoldDB" id="A0A1H1GCA6"/>
<dbReference type="Proteomes" id="UP000199301">
    <property type="component" value="Unassembled WGS sequence"/>
</dbReference>
<proteinExistence type="predicted"/>
<accession>A0A1H1GCA6</accession>
<name>A0A1H1GCA6_9ACTN</name>
<feature type="transmembrane region" description="Helical" evidence="1">
    <location>
        <begin position="98"/>
        <end position="118"/>
    </location>
</feature>
<protein>
    <submittedName>
        <fullName evidence="2">Uncharacterized protein</fullName>
    </submittedName>
</protein>
<dbReference type="EMBL" id="FNKO01000002">
    <property type="protein sequence ID" value="SDR10753.1"/>
    <property type="molecule type" value="Genomic_DNA"/>
</dbReference>
<dbReference type="STRING" id="995062.SAMN04489718_3560"/>
<gene>
    <name evidence="2" type="ORF">SAMN04489718_3560</name>
</gene>
<dbReference type="RefSeq" id="WP_245695894.1">
    <property type="nucleotide sequence ID" value="NZ_FNKO01000002.1"/>
</dbReference>
<evidence type="ECO:0000313" key="2">
    <source>
        <dbReference type="EMBL" id="SDR10753.1"/>
    </source>
</evidence>
<keyword evidence="1" id="KW-0472">Membrane</keyword>
<feature type="transmembrane region" description="Helical" evidence="1">
    <location>
        <begin position="21"/>
        <end position="39"/>
    </location>
</feature>
<evidence type="ECO:0000313" key="3">
    <source>
        <dbReference type="Proteomes" id="UP000199301"/>
    </source>
</evidence>
<keyword evidence="1" id="KW-0812">Transmembrane</keyword>
<reference evidence="3" key="1">
    <citation type="submission" date="2016-10" db="EMBL/GenBank/DDBJ databases">
        <authorList>
            <person name="Varghese N."/>
            <person name="Submissions S."/>
        </authorList>
    </citation>
    <scope>NUCLEOTIDE SEQUENCE [LARGE SCALE GENOMIC DNA]</scope>
    <source>
        <strain evidence="3">DSM 45459</strain>
    </source>
</reference>
<keyword evidence="1" id="KW-1133">Transmembrane helix</keyword>
<feature type="transmembrane region" description="Helical" evidence="1">
    <location>
        <begin position="138"/>
        <end position="159"/>
    </location>
</feature>
<keyword evidence="3" id="KW-1185">Reference proteome</keyword>